<gene>
    <name evidence="2" type="ORF">A3D01_02410</name>
</gene>
<evidence type="ECO:0000313" key="3">
    <source>
        <dbReference type="Proteomes" id="UP000177169"/>
    </source>
</evidence>
<dbReference type="SUPFAM" id="SSF51261">
    <property type="entry name" value="Duplicated hybrid motif"/>
    <property type="match status" value="1"/>
</dbReference>
<comment type="caution">
    <text evidence="2">The sequence shown here is derived from an EMBL/GenBank/DDBJ whole genome shotgun (WGS) entry which is preliminary data.</text>
</comment>
<dbReference type="InterPro" id="IPR011055">
    <property type="entry name" value="Dup_hybrid_motif"/>
</dbReference>
<dbReference type="Gene3D" id="6.10.250.3150">
    <property type="match status" value="1"/>
</dbReference>
<feature type="coiled-coil region" evidence="1">
    <location>
        <begin position="32"/>
        <end position="87"/>
    </location>
</feature>
<dbReference type="Gene3D" id="2.70.70.10">
    <property type="entry name" value="Glucose Permease (Domain IIA)"/>
    <property type="match status" value="1"/>
</dbReference>
<feature type="coiled-coil region" evidence="1">
    <location>
        <begin position="159"/>
        <end position="218"/>
    </location>
</feature>
<protein>
    <recommendedName>
        <fullName evidence="4">Peptidase M23 domain-containing protein</fullName>
    </recommendedName>
</protein>
<evidence type="ECO:0000256" key="1">
    <source>
        <dbReference type="SAM" id="Coils"/>
    </source>
</evidence>
<dbReference type="PANTHER" id="PTHR21666:SF270">
    <property type="entry name" value="MUREIN HYDROLASE ACTIVATOR ENVC"/>
    <property type="match status" value="1"/>
</dbReference>
<accession>A0A1F7Z3X0</accession>
<dbReference type="PANTHER" id="PTHR21666">
    <property type="entry name" value="PEPTIDASE-RELATED"/>
    <property type="match status" value="1"/>
</dbReference>
<dbReference type="GO" id="GO:0004222">
    <property type="term" value="F:metalloendopeptidase activity"/>
    <property type="evidence" value="ECO:0007669"/>
    <property type="project" value="TreeGrafter"/>
</dbReference>
<dbReference type="Proteomes" id="UP000177169">
    <property type="component" value="Unassembled WGS sequence"/>
</dbReference>
<keyword evidence="1" id="KW-0175">Coiled coil</keyword>
<dbReference type="AlphaFoldDB" id="A0A1F7Z3X0"/>
<sequence>MKKVLKAALTLLVFSSVLTFVFLKAGGQLIQAETETEKLERLTREISQYESEISKLKSQATTLSNLIAQYDAQIRLTTLKIEQTEEKILLLGGRIDQLETSLQSLTDAFTNRVVYTYKMSKLNEPYLILISSPDLKTAFTSFHYLKKIESADRDLLVRLEKAQLTYEEEKVDQEALQKELESQKTVLGAQKAAKATLLEQTKNDEKKYQQLLSQARAEFEAIQAILAGKGDEEEVGKVSQGQRIASIIPGASCNSSGPHVHFIVSQNGATQNPFSFLRGIDYENCSGSSCGSNDGDPFNPGGSWDWPINPKVKFSQGYGSTWAVRNTWVGRIYSFHNGIDINSNSSQEVKAARSGTLYRGSYGGGGGCRLRYVRVDHDENDLDTFYLHINY</sequence>
<proteinExistence type="predicted"/>
<evidence type="ECO:0008006" key="4">
    <source>
        <dbReference type="Google" id="ProtNLM"/>
    </source>
</evidence>
<dbReference type="STRING" id="1802505.A3D01_02410"/>
<evidence type="ECO:0000313" key="2">
    <source>
        <dbReference type="EMBL" id="OGM33799.1"/>
    </source>
</evidence>
<name>A0A1F7Z3X0_9BACT</name>
<dbReference type="EMBL" id="MGGR01000013">
    <property type="protein sequence ID" value="OGM33799.1"/>
    <property type="molecule type" value="Genomic_DNA"/>
</dbReference>
<reference evidence="2 3" key="1">
    <citation type="journal article" date="2016" name="Nat. Commun.">
        <title>Thousands of microbial genomes shed light on interconnected biogeochemical processes in an aquifer system.</title>
        <authorList>
            <person name="Anantharaman K."/>
            <person name="Brown C.T."/>
            <person name="Hug L.A."/>
            <person name="Sharon I."/>
            <person name="Castelle C.J."/>
            <person name="Probst A.J."/>
            <person name="Thomas B.C."/>
            <person name="Singh A."/>
            <person name="Wilkins M.J."/>
            <person name="Karaoz U."/>
            <person name="Brodie E.L."/>
            <person name="Williams K.H."/>
            <person name="Hubbard S.S."/>
            <person name="Banfield J.F."/>
        </authorList>
    </citation>
    <scope>NUCLEOTIDE SEQUENCE [LARGE SCALE GENOMIC DNA]</scope>
</reference>
<dbReference type="InterPro" id="IPR050570">
    <property type="entry name" value="Cell_wall_metabolism_enzyme"/>
</dbReference>
<organism evidence="2 3">
    <name type="scientific">Candidatus Woesebacteria bacterium RIFCSPHIGHO2_02_FULL_39_13</name>
    <dbReference type="NCBI Taxonomy" id="1802505"/>
    <lineage>
        <taxon>Bacteria</taxon>
        <taxon>Candidatus Woeseibacteriota</taxon>
    </lineage>
</organism>